<organism evidence="2 3">
    <name type="scientific">Trichobilharzia regenti</name>
    <name type="common">Nasal bird schistosome</name>
    <dbReference type="NCBI Taxonomy" id="157069"/>
    <lineage>
        <taxon>Eukaryota</taxon>
        <taxon>Metazoa</taxon>
        <taxon>Spiralia</taxon>
        <taxon>Lophotrochozoa</taxon>
        <taxon>Platyhelminthes</taxon>
        <taxon>Trematoda</taxon>
        <taxon>Digenea</taxon>
        <taxon>Strigeidida</taxon>
        <taxon>Schistosomatoidea</taxon>
        <taxon>Schistosomatidae</taxon>
        <taxon>Trichobilharzia</taxon>
    </lineage>
</organism>
<dbReference type="Proteomes" id="UP000050795">
    <property type="component" value="Unassembled WGS sequence"/>
</dbReference>
<keyword evidence="2" id="KW-1185">Reference proteome</keyword>
<evidence type="ECO:0000313" key="2">
    <source>
        <dbReference type="Proteomes" id="UP000050795"/>
    </source>
</evidence>
<evidence type="ECO:0000313" key="3">
    <source>
        <dbReference type="WBParaSite" id="TREG1_37510.1"/>
    </source>
</evidence>
<dbReference type="AlphaFoldDB" id="A0AA85JK84"/>
<reference evidence="2" key="1">
    <citation type="submission" date="2022-06" db="EMBL/GenBank/DDBJ databases">
        <authorList>
            <person name="Berger JAMES D."/>
            <person name="Berger JAMES D."/>
        </authorList>
    </citation>
    <scope>NUCLEOTIDE SEQUENCE [LARGE SCALE GENOMIC DNA]</scope>
</reference>
<name>A0AA85JK84_TRIRE</name>
<dbReference type="WBParaSite" id="TREG1_37510.1">
    <property type="protein sequence ID" value="TREG1_37510.1"/>
    <property type="gene ID" value="TREG1_37510"/>
</dbReference>
<feature type="compositionally biased region" description="Basic and acidic residues" evidence="1">
    <location>
        <begin position="1"/>
        <end position="33"/>
    </location>
</feature>
<sequence>MSHKIEDLQAKTDKLVEEATGEDRTPCEHRQDGGYENNQPTTTAASATSNDNHHQREGFERGYFIHLSRKHCLNYRQSERTKMPNRE</sequence>
<accession>A0AA85JK84</accession>
<evidence type="ECO:0000256" key="1">
    <source>
        <dbReference type="SAM" id="MobiDB-lite"/>
    </source>
</evidence>
<proteinExistence type="predicted"/>
<reference evidence="3" key="2">
    <citation type="submission" date="2023-11" db="UniProtKB">
        <authorList>
            <consortium name="WormBaseParasite"/>
        </authorList>
    </citation>
    <scope>IDENTIFICATION</scope>
</reference>
<protein>
    <submittedName>
        <fullName evidence="3">Uncharacterized protein</fullName>
    </submittedName>
</protein>
<feature type="region of interest" description="Disordered" evidence="1">
    <location>
        <begin position="1"/>
        <end position="58"/>
    </location>
</feature>